<dbReference type="STRING" id="1123269.NX02_07725"/>
<reference evidence="1 2" key="1">
    <citation type="submission" date="2013-07" db="EMBL/GenBank/DDBJ databases">
        <title>Completed genome of Sphingomonas sanxanigenens NX02.</title>
        <authorList>
            <person name="Ma T."/>
            <person name="Huang H."/>
            <person name="Wu M."/>
            <person name="Li X."/>
            <person name="Li G."/>
        </authorList>
    </citation>
    <scope>NUCLEOTIDE SEQUENCE [LARGE SCALE GENOMIC DNA]</scope>
    <source>
        <strain evidence="1 2">NX02</strain>
    </source>
</reference>
<dbReference type="PATRIC" id="fig|1123269.5.peg.1505"/>
<dbReference type="AlphaFoldDB" id="W0AC61"/>
<gene>
    <name evidence="1" type="ORF">NX02_07725</name>
</gene>
<dbReference type="HOGENOM" id="CLU_3398531_0_0_5"/>
<sequence>MRDGDGVGGCFTDPVSPLMRRSIGENHYTQV</sequence>
<name>W0AC61_9SPHN</name>
<accession>W0AC61</accession>
<dbReference type="Proteomes" id="UP000018851">
    <property type="component" value="Chromosome"/>
</dbReference>
<proteinExistence type="predicted"/>
<evidence type="ECO:0000313" key="1">
    <source>
        <dbReference type="EMBL" id="AHE53270.1"/>
    </source>
</evidence>
<organism evidence="1 2">
    <name type="scientific">Sphingomonas sanxanigenens DSM 19645 = NX02</name>
    <dbReference type="NCBI Taxonomy" id="1123269"/>
    <lineage>
        <taxon>Bacteria</taxon>
        <taxon>Pseudomonadati</taxon>
        <taxon>Pseudomonadota</taxon>
        <taxon>Alphaproteobacteria</taxon>
        <taxon>Sphingomonadales</taxon>
        <taxon>Sphingomonadaceae</taxon>
        <taxon>Sphingomonas</taxon>
    </lineage>
</organism>
<evidence type="ECO:0000313" key="2">
    <source>
        <dbReference type="Proteomes" id="UP000018851"/>
    </source>
</evidence>
<protein>
    <submittedName>
        <fullName evidence="1">Uncharacterized protein</fullName>
    </submittedName>
</protein>
<dbReference type="EMBL" id="CP006644">
    <property type="protein sequence ID" value="AHE53270.1"/>
    <property type="molecule type" value="Genomic_DNA"/>
</dbReference>
<keyword evidence="2" id="KW-1185">Reference proteome</keyword>
<dbReference type="KEGG" id="ssan:NX02_07725"/>